<dbReference type="AlphaFoldDB" id="A0A381WQ14"/>
<proteinExistence type="predicted"/>
<evidence type="ECO:0000259" key="1">
    <source>
        <dbReference type="Pfam" id="PF01979"/>
    </source>
</evidence>
<dbReference type="GO" id="GO:0005737">
    <property type="term" value="C:cytoplasm"/>
    <property type="evidence" value="ECO:0007669"/>
    <property type="project" value="TreeGrafter"/>
</dbReference>
<dbReference type="GO" id="GO:0006145">
    <property type="term" value="P:purine nucleobase catabolic process"/>
    <property type="evidence" value="ECO:0007669"/>
    <property type="project" value="TreeGrafter"/>
</dbReference>
<dbReference type="EMBL" id="UINC01012451">
    <property type="protein sequence ID" value="SVA54371.1"/>
    <property type="molecule type" value="Genomic_DNA"/>
</dbReference>
<organism evidence="2">
    <name type="scientific">marine metagenome</name>
    <dbReference type="NCBI Taxonomy" id="408172"/>
    <lineage>
        <taxon>unclassified sequences</taxon>
        <taxon>metagenomes</taxon>
        <taxon>ecological metagenomes</taxon>
    </lineage>
</organism>
<dbReference type="Gene3D" id="3.20.20.140">
    <property type="entry name" value="Metal-dependent hydrolases"/>
    <property type="match status" value="1"/>
</dbReference>
<feature type="domain" description="Amidohydrolase-related" evidence="1">
    <location>
        <begin position="52"/>
        <end position="430"/>
    </location>
</feature>
<dbReference type="SUPFAM" id="SSF51338">
    <property type="entry name" value="Composite domain of metallo-dependent hydrolases"/>
    <property type="match status" value="2"/>
</dbReference>
<dbReference type="Pfam" id="PF01979">
    <property type="entry name" value="Amidohydro_1"/>
    <property type="match status" value="1"/>
</dbReference>
<dbReference type="InterPro" id="IPR050138">
    <property type="entry name" value="DHOase/Allantoinase_Hydrolase"/>
</dbReference>
<dbReference type="GO" id="GO:0004038">
    <property type="term" value="F:allantoinase activity"/>
    <property type="evidence" value="ECO:0007669"/>
    <property type="project" value="TreeGrafter"/>
</dbReference>
<reference evidence="2" key="1">
    <citation type="submission" date="2018-05" db="EMBL/GenBank/DDBJ databases">
        <authorList>
            <person name="Lanie J.A."/>
            <person name="Ng W.-L."/>
            <person name="Kazmierczak K.M."/>
            <person name="Andrzejewski T.M."/>
            <person name="Davidsen T.M."/>
            <person name="Wayne K.J."/>
            <person name="Tettelin H."/>
            <person name="Glass J.I."/>
            <person name="Rusch D."/>
            <person name="Podicherti R."/>
            <person name="Tsui H.-C.T."/>
            <person name="Winkler M.E."/>
        </authorList>
    </citation>
    <scope>NUCLEOTIDE SEQUENCE</scope>
</reference>
<dbReference type="SUPFAM" id="SSF51556">
    <property type="entry name" value="Metallo-dependent hydrolases"/>
    <property type="match status" value="1"/>
</dbReference>
<protein>
    <recommendedName>
        <fullName evidence="1">Amidohydrolase-related domain-containing protein</fullName>
    </recommendedName>
</protein>
<sequence length="458" mass="50890">MQFDKTISGRVVTPLKVIDNGCIGIKSGKIAKVDKIKNFSLSINHSDFGNSFIFPGIIDGQTHSGSYLGFKGIESTSRSAICGGITTIVDMPYDNPFPITNIDLLREKIRAIKEFAICDIALYGTVLPGEGISKVGRMIDSGIVAIKVSSIENHPTRFPRIPLNEILSLFDFLSSMNIPLGLHNEDQEIVNDRLSYYREINDNNIFVHSKSRPLTAELGVTAHFLELGALSNAHAHIVHLSHSRGFKIVNNYRNEGFKATGELCVHYLWFDPKIDGEKLGSLMKVNPPIRDGENNSLWKALTDGKVSFVSSDHSSWPLENKNTSSILDAGPGIPGLETLLPCFYTVAKKNKHPKPELITSEFLSERPAKFFGLWPQKGSLNVGSDADFCVFLPKEQVWDSKNANDGLNWSPFDGYKFNGQVSKTFLRGECVWDGKKFLSGKKTGQFIPRGNSNFFDYY</sequence>
<evidence type="ECO:0000313" key="2">
    <source>
        <dbReference type="EMBL" id="SVA54371.1"/>
    </source>
</evidence>
<dbReference type="InterPro" id="IPR006680">
    <property type="entry name" value="Amidohydro-rel"/>
</dbReference>
<gene>
    <name evidence="2" type="ORF">METZ01_LOCUS107225</name>
</gene>
<dbReference type="InterPro" id="IPR032466">
    <property type="entry name" value="Metal_Hydrolase"/>
</dbReference>
<name>A0A381WQ14_9ZZZZ</name>
<dbReference type="Gene3D" id="2.30.40.10">
    <property type="entry name" value="Urease, subunit C, domain 1"/>
    <property type="match status" value="1"/>
</dbReference>
<accession>A0A381WQ14</accession>
<dbReference type="PANTHER" id="PTHR43668">
    <property type="entry name" value="ALLANTOINASE"/>
    <property type="match status" value="1"/>
</dbReference>
<dbReference type="InterPro" id="IPR011059">
    <property type="entry name" value="Metal-dep_hydrolase_composite"/>
</dbReference>
<dbReference type="PANTHER" id="PTHR43668:SF2">
    <property type="entry name" value="ALLANTOINASE"/>
    <property type="match status" value="1"/>
</dbReference>